<gene>
    <name evidence="1" type="ORF">B0X71_10015</name>
</gene>
<reference evidence="1 2" key="1">
    <citation type="submission" date="2017-02" db="EMBL/GenBank/DDBJ databases">
        <title>The complete genomic sequence of a novel cold adapted crude oil-degrading bacterium Planococcus qaidamina Y42.</title>
        <authorList>
            <person name="Yang R."/>
        </authorList>
    </citation>
    <scope>NUCLEOTIDE SEQUENCE [LARGE SCALE GENOMIC DNA]</scope>
    <source>
        <strain evidence="1 2">Y42</strain>
    </source>
</reference>
<name>A0A1Q2KZY2_9BACL</name>
<keyword evidence="2" id="KW-1185">Reference proteome</keyword>
<dbReference type="SUPFAM" id="SSF53474">
    <property type="entry name" value="alpha/beta-Hydrolases"/>
    <property type="match status" value="1"/>
</dbReference>
<evidence type="ECO:0008006" key="3">
    <source>
        <dbReference type="Google" id="ProtNLM"/>
    </source>
</evidence>
<evidence type="ECO:0000313" key="2">
    <source>
        <dbReference type="Proteomes" id="UP000188184"/>
    </source>
</evidence>
<evidence type="ECO:0000313" key="1">
    <source>
        <dbReference type="EMBL" id="AQQ53377.1"/>
    </source>
</evidence>
<organism evidence="1 2">
    <name type="scientific">Planococcus lenghuensis</name>
    <dbReference type="NCBI Taxonomy" id="2213202"/>
    <lineage>
        <taxon>Bacteria</taxon>
        <taxon>Bacillati</taxon>
        <taxon>Bacillota</taxon>
        <taxon>Bacilli</taxon>
        <taxon>Bacillales</taxon>
        <taxon>Caryophanaceae</taxon>
        <taxon>Planococcus</taxon>
    </lineage>
</organism>
<sequence length="74" mass="7936">MLILNGTRDIQVPASNAEALHEVKPEAELLIIENMNHVLKEAPAGSDANIATYSNPDLPLADGLVDGIVEFLNE</sequence>
<dbReference type="InterPro" id="IPR029058">
    <property type="entry name" value="AB_hydrolase_fold"/>
</dbReference>
<dbReference type="AlphaFoldDB" id="A0A1Q2KZY2"/>
<dbReference type="KEGG" id="pmar:B0X71_10015"/>
<proteinExistence type="predicted"/>
<dbReference type="Proteomes" id="UP000188184">
    <property type="component" value="Chromosome"/>
</dbReference>
<accession>A0A1Q2KZY2</accession>
<protein>
    <recommendedName>
        <fullName evidence="3">Peptidase S33 tripeptidyl aminopeptidase-like C-terminal domain-containing protein</fullName>
    </recommendedName>
</protein>
<dbReference type="Gene3D" id="3.40.50.1820">
    <property type="entry name" value="alpha/beta hydrolase"/>
    <property type="match status" value="1"/>
</dbReference>
<dbReference type="EMBL" id="CP019640">
    <property type="protein sequence ID" value="AQQ53377.1"/>
    <property type="molecule type" value="Genomic_DNA"/>
</dbReference>